<name>X2G9Y0_9VIRU</name>
<evidence type="ECO:0000313" key="3">
    <source>
        <dbReference type="Proteomes" id="UP000168082"/>
    </source>
</evidence>
<feature type="compositionally biased region" description="Basic residues" evidence="1">
    <location>
        <begin position="34"/>
        <end position="63"/>
    </location>
</feature>
<dbReference type="Proteomes" id="UP000168082">
    <property type="component" value="Genome"/>
</dbReference>
<organism evidence="2 3">
    <name type="scientific">Rodent Torque teno virus 1</name>
    <dbReference type="NCBI Taxonomy" id="1514664"/>
    <lineage>
        <taxon>Viruses</taxon>
        <taxon>Monodnaviria</taxon>
        <taxon>Shotokuvirae</taxon>
        <taxon>Commensaviricota</taxon>
        <taxon>Cardeaviricetes</taxon>
        <taxon>Sanitavirales</taxon>
        <taxon>Anelloviridae</taxon>
        <taxon>Rhotorquevirus</taxon>
        <taxon>Rhotorquevirus murid1</taxon>
        <taxon>Torque teno rodent virus 1</taxon>
    </lineage>
</organism>
<evidence type="ECO:0000256" key="1">
    <source>
        <dbReference type="SAM" id="MobiDB-lite"/>
    </source>
</evidence>
<dbReference type="EMBL" id="KJ194631">
    <property type="protein sequence ID" value="AHN14915.1"/>
    <property type="molecule type" value="Genomic_DNA"/>
</dbReference>
<evidence type="ECO:0000313" key="2">
    <source>
        <dbReference type="EMBL" id="AHN14915.1"/>
    </source>
</evidence>
<accession>X2G9Y0</accession>
<feature type="region of interest" description="Disordered" evidence="1">
    <location>
        <begin position="1"/>
        <end position="103"/>
    </location>
</feature>
<reference evidence="2 3" key="1">
    <citation type="journal article" date="2014" name="J. Gen. Virol.">
        <title>Identification of novel anelloviruses with broad diversity in UK rodents.</title>
        <authorList>
            <person name="Nishiyama S."/>
            <person name="Dutia B.M."/>
            <person name="Stewart J.P."/>
            <person name="Meredith A.L."/>
            <person name="Shaw D.J."/>
            <person name="Simmonds P."/>
            <person name="Sharp C.P."/>
        </authorList>
    </citation>
    <scope>NUCLEOTIDE SEQUENCE [LARGE SCALE GENOMIC DNA]</scope>
    <source>
        <strain evidence="2">MA_ML89_Li_1</strain>
    </source>
</reference>
<feature type="compositionally biased region" description="Low complexity" evidence="1">
    <location>
        <begin position="69"/>
        <end position="86"/>
    </location>
</feature>
<protein>
    <submittedName>
        <fullName evidence="2">ORF4</fullName>
    </submittedName>
</protein>
<sequence>MVANPGAPMQYEWPADGEYSEKSPGKGLQDLLKKLRNLRISFRHQKKSRRKLTLRGRKKRSTTSKHTDTSSTDSSEYSTDSSVFSSSEDESWEQGVPITPSQEMNWTQFINKLCSNQPVDPQLSPNKE</sequence>
<proteinExistence type="predicted"/>